<dbReference type="Gene3D" id="1.10.10.60">
    <property type="entry name" value="Homeodomain-like"/>
    <property type="match status" value="1"/>
</dbReference>
<sequence>MAMDGPITQAQALGTLPLGQGEAARFFAASRFGGIDCLSATFVSHAYALHSHETYAIGSVLAGCEVWNARGRRHHAGPGDLVFNHPLDVHDGAPLDGGYSYRMTYPGLDFIRLVAGSIAGRVVTETPFFPEPVVRDPEGARLFTAAHAALEENHDGLAGEELLLRAFGRMLVLHAGLGEAAIGREAGPVARVRSLIEARYGEDLRLDDLAATAGLSTHHLIRAFRREIGLTPHAYVIDVRVRRAQDSLKSGSALAETAAAVGFADQAHLTRAFKARLGVTPGAYRRAVAG</sequence>
<evidence type="ECO:0000256" key="3">
    <source>
        <dbReference type="ARBA" id="ARBA00023159"/>
    </source>
</evidence>
<keyword evidence="3" id="KW-0010">Activator</keyword>
<dbReference type="SMART" id="SM00342">
    <property type="entry name" value="HTH_ARAC"/>
    <property type="match status" value="1"/>
</dbReference>
<dbReference type="InterPro" id="IPR003313">
    <property type="entry name" value="AraC-bd"/>
</dbReference>
<accession>A0A4D7ATL6</accession>
<dbReference type="PROSITE" id="PS00041">
    <property type="entry name" value="HTH_ARAC_FAMILY_1"/>
    <property type="match status" value="1"/>
</dbReference>
<proteinExistence type="predicted"/>
<reference evidence="6 7" key="1">
    <citation type="submission" date="2019-04" db="EMBL/GenBank/DDBJ databases">
        <title>Phreatobacter aquaticus sp. nov.</title>
        <authorList>
            <person name="Choi A."/>
        </authorList>
    </citation>
    <scope>NUCLEOTIDE SEQUENCE [LARGE SCALE GENOMIC DNA]</scope>
    <source>
        <strain evidence="6 7">KCTC 52518</strain>
    </source>
</reference>
<dbReference type="InterPro" id="IPR037923">
    <property type="entry name" value="HTH-like"/>
</dbReference>
<dbReference type="OrthoDB" id="9814125at2"/>
<evidence type="ECO:0000259" key="5">
    <source>
        <dbReference type="PROSITE" id="PS01124"/>
    </source>
</evidence>
<keyword evidence="2" id="KW-0238">DNA-binding</keyword>
<gene>
    <name evidence="6" type="ORF">E8M01_08385</name>
</gene>
<evidence type="ECO:0000313" key="6">
    <source>
        <dbReference type="EMBL" id="QCI64259.1"/>
    </source>
</evidence>
<dbReference type="GO" id="GO:0043565">
    <property type="term" value="F:sequence-specific DNA binding"/>
    <property type="evidence" value="ECO:0007669"/>
    <property type="project" value="InterPro"/>
</dbReference>
<dbReference type="InterPro" id="IPR009057">
    <property type="entry name" value="Homeodomain-like_sf"/>
</dbReference>
<dbReference type="SUPFAM" id="SSF51215">
    <property type="entry name" value="Regulatory protein AraC"/>
    <property type="match status" value="1"/>
</dbReference>
<feature type="domain" description="HTH araC/xylS-type" evidence="5">
    <location>
        <begin position="190"/>
        <end position="287"/>
    </location>
</feature>
<keyword evidence="1" id="KW-0805">Transcription regulation</keyword>
<dbReference type="AlphaFoldDB" id="A0A4D7ATL6"/>
<dbReference type="InterPro" id="IPR050204">
    <property type="entry name" value="AraC_XylS_family_regulators"/>
</dbReference>
<protein>
    <submittedName>
        <fullName evidence="6">AraC family transcriptional regulator</fullName>
    </submittedName>
</protein>
<dbReference type="Pfam" id="PF12833">
    <property type="entry name" value="HTH_18"/>
    <property type="match status" value="1"/>
</dbReference>
<dbReference type="KEGG" id="pstg:E8M01_08385"/>
<name>A0A4D7ATL6_9HYPH</name>
<dbReference type="Pfam" id="PF02311">
    <property type="entry name" value="AraC_binding"/>
    <property type="match status" value="1"/>
</dbReference>
<dbReference type="GO" id="GO:0003700">
    <property type="term" value="F:DNA-binding transcription factor activity"/>
    <property type="evidence" value="ECO:0007669"/>
    <property type="project" value="InterPro"/>
</dbReference>
<keyword evidence="4" id="KW-0804">Transcription</keyword>
<evidence type="ECO:0000256" key="1">
    <source>
        <dbReference type="ARBA" id="ARBA00023015"/>
    </source>
</evidence>
<dbReference type="InterPro" id="IPR018060">
    <property type="entry name" value="HTH_AraC"/>
</dbReference>
<evidence type="ECO:0000256" key="4">
    <source>
        <dbReference type="ARBA" id="ARBA00023163"/>
    </source>
</evidence>
<dbReference type="InterPro" id="IPR018062">
    <property type="entry name" value="HTH_AraC-typ_CS"/>
</dbReference>
<dbReference type="Proteomes" id="UP000298781">
    <property type="component" value="Chromosome"/>
</dbReference>
<evidence type="ECO:0000313" key="7">
    <source>
        <dbReference type="Proteomes" id="UP000298781"/>
    </source>
</evidence>
<dbReference type="SUPFAM" id="SSF46689">
    <property type="entry name" value="Homeodomain-like"/>
    <property type="match status" value="2"/>
</dbReference>
<dbReference type="EMBL" id="CP039690">
    <property type="protein sequence ID" value="QCI64259.1"/>
    <property type="molecule type" value="Genomic_DNA"/>
</dbReference>
<evidence type="ECO:0000256" key="2">
    <source>
        <dbReference type="ARBA" id="ARBA00023125"/>
    </source>
</evidence>
<dbReference type="PANTHER" id="PTHR46796">
    <property type="entry name" value="HTH-TYPE TRANSCRIPTIONAL ACTIVATOR RHAS-RELATED"/>
    <property type="match status" value="1"/>
</dbReference>
<keyword evidence="7" id="KW-1185">Reference proteome</keyword>
<organism evidence="6 7">
    <name type="scientific">Phreatobacter stygius</name>
    <dbReference type="NCBI Taxonomy" id="1940610"/>
    <lineage>
        <taxon>Bacteria</taxon>
        <taxon>Pseudomonadati</taxon>
        <taxon>Pseudomonadota</taxon>
        <taxon>Alphaproteobacteria</taxon>
        <taxon>Hyphomicrobiales</taxon>
        <taxon>Phreatobacteraceae</taxon>
        <taxon>Phreatobacter</taxon>
    </lineage>
</organism>
<dbReference type="PANTHER" id="PTHR46796:SF2">
    <property type="entry name" value="TRANSCRIPTIONAL REGULATORY PROTEIN"/>
    <property type="match status" value="1"/>
</dbReference>
<dbReference type="PROSITE" id="PS01124">
    <property type="entry name" value="HTH_ARAC_FAMILY_2"/>
    <property type="match status" value="1"/>
</dbReference>